<name>A0A0A9BJM0_ARUDO</name>
<reference evidence="1" key="1">
    <citation type="submission" date="2014-09" db="EMBL/GenBank/DDBJ databases">
        <authorList>
            <person name="Magalhaes I.L.F."/>
            <person name="Oliveira U."/>
            <person name="Santos F.R."/>
            <person name="Vidigal T.H.D.A."/>
            <person name="Brescovit A.D."/>
            <person name="Santos A.J."/>
        </authorList>
    </citation>
    <scope>NUCLEOTIDE SEQUENCE</scope>
    <source>
        <tissue evidence="1">Shoot tissue taken approximately 20 cm above the soil surface</tissue>
    </source>
</reference>
<evidence type="ECO:0000313" key="1">
    <source>
        <dbReference type="EMBL" id="JAD59482.1"/>
    </source>
</evidence>
<dbReference type="AlphaFoldDB" id="A0A0A9BJM0"/>
<sequence length="16" mass="1672">MRKRAPWASHSCGGGA</sequence>
<accession>A0A0A9BJM0</accession>
<organism evidence="1">
    <name type="scientific">Arundo donax</name>
    <name type="common">Giant reed</name>
    <name type="synonym">Donax arundinaceus</name>
    <dbReference type="NCBI Taxonomy" id="35708"/>
    <lineage>
        <taxon>Eukaryota</taxon>
        <taxon>Viridiplantae</taxon>
        <taxon>Streptophyta</taxon>
        <taxon>Embryophyta</taxon>
        <taxon>Tracheophyta</taxon>
        <taxon>Spermatophyta</taxon>
        <taxon>Magnoliopsida</taxon>
        <taxon>Liliopsida</taxon>
        <taxon>Poales</taxon>
        <taxon>Poaceae</taxon>
        <taxon>PACMAD clade</taxon>
        <taxon>Arundinoideae</taxon>
        <taxon>Arundineae</taxon>
        <taxon>Arundo</taxon>
    </lineage>
</organism>
<protein>
    <submittedName>
        <fullName evidence="1">Uncharacterized protein</fullName>
    </submittedName>
</protein>
<proteinExistence type="predicted"/>
<dbReference type="EMBL" id="GBRH01238413">
    <property type="protein sequence ID" value="JAD59482.1"/>
    <property type="molecule type" value="Transcribed_RNA"/>
</dbReference>
<reference evidence="1" key="2">
    <citation type="journal article" date="2015" name="Data Brief">
        <title>Shoot transcriptome of the giant reed, Arundo donax.</title>
        <authorList>
            <person name="Barrero R.A."/>
            <person name="Guerrero F.D."/>
            <person name="Moolhuijzen P."/>
            <person name="Goolsby J.A."/>
            <person name="Tidwell J."/>
            <person name="Bellgard S.E."/>
            <person name="Bellgard M.I."/>
        </authorList>
    </citation>
    <scope>NUCLEOTIDE SEQUENCE</scope>
    <source>
        <tissue evidence="1">Shoot tissue taken approximately 20 cm above the soil surface</tissue>
    </source>
</reference>